<gene>
    <name evidence="1" type="ORF">GCM10022394_19800</name>
</gene>
<reference evidence="2" key="1">
    <citation type="journal article" date="2019" name="Int. J. Syst. Evol. Microbiol.">
        <title>The Global Catalogue of Microorganisms (GCM) 10K type strain sequencing project: providing services to taxonomists for standard genome sequencing and annotation.</title>
        <authorList>
            <consortium name="The Broad Institute Genomics Platform"/>
            <consortium name="The Broad Institute Genome Sequencing Center for Infectious Disease"/>
            <person name="Wu L."/>
            <person name="Ma J."/>
        </authorList>
    </citation>
    <scope>NUCLEOTIDE SEQUENCE [LARGE SCALE GENOMIC DNA]</scope>
    <source>
        <strain evidence="2">JCM 17110</strain>
    </source>
</reference>
<name>A0ABP6VSK4_9GAMM</name>
<comment type="caution">
    <text evidence="1">The sequence shown here is derived from an EMBL/GenBank/DDBJ whole genome shotgun (WGS) entry which is preliminary data.</text>
</comment>
<keyword evidence="2" id="KW-1185">Reference proteome</keyword>
<proteinExistence type="predicted"/>
<dbReference type="Proteomes" id="UP001500795">
    <property type="component" value="Unassembled WGS sequence"/>
</dbReference>
<protein>
    <submittedName>
        <fullName evidence="1">Uncharacterized protein</fullName>
    </submittedName>
</protein>
<evidence type="ECO:0000313" key="2">
    <source>
        <dbReference type="Proteomes" id="UP001500795"/>
    </source>
</evidence>
<accession>A0ABP6VSK4</accession>
<organism evidence="1 2">
    <name type="scientific">Zobellella aerophila</name>
    <dbReference type="NCBI Taxonomy" id="870480"/>
    <lineage>
        <taxon>Bacteria</taxon>
        <taxon>Pseudomonadati</taxon>
        <taxon>Pseudomonadota</taxon>
        <taxon>Gammaproteobacteria</taxon>
        <taxon>Aeromonadales</taxon>
        <taxon>Aeromonadaceae</taxon>
        <taxon>Zobellella</taxon>
    </lineage>
</organism>
<sequence length="63" mass="6330">MIFFLAAAGTLAMAAGYIGGGGKSLRIIEMREGQGMGIGSNHSSFPVYITIIIGKGAGSIGPD</sequence>
<evidence type="ECO:0000313" key="1">
    <source>
        <dbReference type="EMBL" id="GAA3540088.1"/>
    </source>
</evidence>
<dbReference type="EMBL" id="BAABCX010000002">
    <property type="protein sequence ID" value="GAA3540088.1"/>
    <property type="molecule type" value="Genomic_DNA"/>
</dbReference>